<feature type="compositionally biased region" description="Basic and acidic residues" evidence="1">
    <location>
        <begin position="132"/>
        <end position="143"/>
    </location>
</feature>
<organism evidence="2 3">
    <name type="scientific">Ephemerocybe angulata</name>
    <dbReference type="NCBI Taxonomy" id="980116"/>
    <lineage>
        <taxon>Eukaryota</taxon>
        <taxon>Fungi</taxon>
        <taxon>Dikarya</taxon>
        <taxon>Basidiomycota</taxon>
        <taxon>Agaricomycotina</taxon>
        <taxon>Agaricomycetes</taxon>
        <taxon>Agaricomycetidae</taxon>
        <taxon>Agaricales</taxon>
        <taxon>Agaricineae</taxon>
        <taxon>Psathyrellaceae</taxon>
        <taxon>Ephemerocybe</taxon>
    </lineage>
</organism>
<reference evidence="2 3" key="1">
    <citation type="journal article" date="2020" name="ISME J.">
        <title>Uncovering the hidden diversity of litter-decomposition mechanisms in mushroom-forming fungi.</title>
        <authorList>
            <person name="Floudas D."/>
            <person name="Bentzer J."/>
            <person name="Ahren D."/>
            <person name="Johansson T."/>
            <person name="Persson P."/>
            <person name="Tunlid A."/>
        </authorList>
    </citation>
    <scope>NUCLEOTIDE SEQUENCE [LARGE SCALE GENOMIC DNA]</scope>
    <source>
        <strain evidence="2 3">CBS 175.51</strain>
    </source>
</reference>
<evidence type="ECO:0000256" key="1">
    <source>
        <dbReference type="SAM" id="MobiDB-lite"/>
    </source>
</evidence>
<sequence>MKPETSGNALSNSLLSISCGLTVGPHLNDNVNSETLGGAPTNAMISDGASAGSRCESSTVREQTSVGRYGLSGLVGKASDSNLRARKDSEVLLGLPRYRKHDESGDPIAAAAEVAAKGGEVGADTEGGGPEEGPRSTDEAEGKVRVEECAFGLSKSGTNANSDSSESSGRRVHKYQGFGISALHDMSTKHERACDPTGYMHGLPFIGSALPPKDQRSTPQWEHNSALVDGKGSAGDTAKEGEGDLVKDTDDMLRRGGVPRDPTRDIYGPGYMAWPGPPKDKSLIAEPERNGVDADGFRDVMQSATGALPSYNPPSEPTARTMHSTTVLHALKFGYECGARGDSFYLVDACQWNAAVGDETGVE</sequence>
<feature type="compositionally biased region" description="Basic and acidic residues" evidence="1">
    <location>
        <begin position="237"/>
        <end position="254"/>
    </location>
</feature>
<dbReference type="AlphaFoldDB" id="A0A8H5C967"/>
<feature type="region of interest" description="Disordered" evidence="1">
    <location>
        <begin position="213"/>
        <end position="271"/>
    </location>
</feature>
<evidence type="ECO:0000313" key="2">
    <source>
        <dbReference type="EMBL" id="KAF5337430.1"/>
    </source>
</evidence>
<comment type="caution">
    <text evidence="2">The sequence shown here is derived from an EMBL/GenBank/DDBJ whole genome shotgun (WGS) entry which is preliminary data.</text>
</comment>
<accession>A0A8H5C967</accession>
<dbReference type="EMBL" id="JAACJK010000057">
    <property type="protein sequence ID" value="KAF5337430.1"/>
    <property type="molecule type" value="Genomic_DNA"/>
</dbReference>
<name>A0A8H5C967_9AGAR</name>
<dbReference type="Proteomes" id="UP000541558">
    <property type="component" value="Unassembled WGS sequence"/>
</dbReference>
<evidence type="ECO:0000313" key="3">
    <source>
        <dbReference type="Proteomes" id="UP000541558"/>
    </source>
</evidence>
<gene>
    <name evidence="2" type="ORF">D9611_003041</name>
</gene>
<feature type="compositionally biased region" description="Gly residues" evidence="1">
    <location>
        <begin position="119"/>
        <end position="131"/>
    </location>
</feature>
<protein>
    <submittedName>
        <fullName evidence="2">Uncharacterized protein</fullName>
    </submittedName>
</protein>
<keyword evidence="3" id="KW-1185">Reference proteome</keyword>
<proteinExistence type="predicted"/>
<feature type="region of interest" description="Disordered" evidence="1">
    <location>
        <begin position="114"/>
        <end position="143"/>
    </location>
</feature>
<dbReference type="PROSITE" id="PS51257">
    <property type="entry name" value="PROKAR_LIPOPROTEIN"/>
    <property type="match status" value="1"/>
</dbReference>